<dbReference type="InterPro" id="IPR007231">
    <property type="entry name" value="Nucleoporin_int_Nup93/Nic96"/>
</dbReference>
<keyword evidence="4" id="KW-0653">Protein transport</keyword>
<evidence type="ECO:0000256" key="4">
    <source>
        <dbReference type="RuleBase" id="RU364035"/>
    </source>
</evidence>
<dbReference type="Proteomes" id="UP001470230">
    <property type="component" value="Unassembled WGS sequence"/>
</dbReference>
<comment type="similarity">
    <text evidence="2 4">Belongs to the nucleoporin interacting component (NIC) family.</text>
</comment>
<keyword evidence="4" id="KW-0906">Nuclear pore complex</keyword>
<dbReference type="EMBL" id="JAPFFF010000004">
    <property type="protein sequence ID" value="KAK8892050.1"/>
    <property type="molecule type" value="Genomic_DNA"/>
</dbReference>
<gene>
    <name evidence="5" type="ORF">M9Y10_029272</name>
</gene>
<dbReference type="Pfam" id="PF04097">
    <property type="entry name" value="Nic96"/>
    <property type="match status" value="1"/>
</dbReference>
<keyword evidence="4" id="KW-0509">mRNA transport</keyword>
<accession>A0ABR2KLP1</accession>
<evidence type="ECO:0000313" key="5">
    <source>
        <dbReference type="EMBL" id="KAK8892050.1"/>
    </source>
</evidence>
<dbReference type="PANTHER" id="PTHR11225:SF4">
    <property type="entry name" value="NUCLEAR PORE COMPLEX PROTEIN NUP93"/>
    <property type="match status" value="1"/>
</dbReference>
<keyword evidence="6" id="KW-1185">Reference proteome</keyword>
<evidence type="ECO:0000256" key="3">
    <source>
        <dbReference type="ARBA" id="ARBA00023242"/>
    </source>
</evidence>
<evidence type="ECO:0000256" key="2">
    <source>
        <dbReference type="ARBA" id="ARBA00010186"/>
    </source>
</evidence>
<evidence type="ECO:0000313" key="6">
    <source>
        <dbReference type="Proteomes" id="UP001470230"/>
    </source>
</evidence>
<reference evidence="5 6" key="1">
    <citation type="submission" date="2024-04" db="EMBL/GenBank/DDBJ databases">
        <title>Tritrichomonas musculus Genome.</title>
        <authorList>
            <person name="Alves-Ferreira E."/>
            <person name="Grigg M."/>
            <person name="Lorenzi H."/>
            <person name="Galac M."/>
        </authorList>
    </citation>
    <scope>NUCLEOTIDE SEQUENCE [LARGE SCALE GENOMIC DNA]</scope>
    <source>
        <strain evidence="5 6">EAF2021</strain>
    </source>
</reference>
<keyword evidence="3 4" id="KW-0539">Nucleus</keyword>
<proteinExistence type="inferred from homology"/>
<protein>
    <recommendedName>
        <fullName evidence="4">Nuclear pore protein</fullName>
    </recommendedName>
</protein>
<comment type="caution">
    <text evidence="5">The sequence shown here is derived from an EMBL/GenBank/DDBJ whole genome shotgun (WGS) entry which is preliminary data.</text>
</comment>
<keyword evidence="4" id="KW-0811">Translocation</keyword>
<organism evidence="5 6">
    <name type="scientific">Tritrichomonas musculus</name>
    <dbReference type="NCBI Taxonomy" id="1915356"/>
    <lineage>
        <taxon>Eukaryota</taxon>
        <taxon>Metamonada</taxon>
        <taxon>Parabasalia</taxon>
        <taxon>Tritrichomonadida</taxon>
        <taxon>Tritrichomonadidae</taxon>
        <taxon>Tritrichomonas</taxon>
    </lineage>
</organism>
<evidence type="ECO:0000256" key="1">
    <source>
        <dbReference type="ARBA" id="ARBA00004259"/>
    </source>
</evidence>
<keyword evidence="4" id="KW-0813">Transport</keyword>
<keyword evidence="4" id="KW-0472">Membrane</keyword>
<sequence length="768" mass="88580">MESLDNLLHEAECLERGSKGESVSAIGLNQLSKFFHQISQDQQKTPEGRILLAQQRVDSAKAEALLKEIESKQKPEESLSYISTQKTRHQKMSAYTAIQKFEMLKHDYNELQRKHFRDEMLLFFRNKEISQHPIGSNFKLFPTDPQKLGRLSEYAQLFANSQINSNIEPFSSVETIIKQSIKAIETSRNIDESTRQIRADFFIALFSIIGHFDSSIDLSQADNSPDILRTMACGSLNFLINQYRFLNFPNDEDTTVEEIDNFVMQHYPNVQPPWPHIWVCIRAGFNKHVENFCKNYHRQTAEFWHYFNLYINQKLEPSPEIQSNVYIKTNPSNDYEAFRSFCYIFVIGEEVQQPPVEYLKTAEDFIFLLLSPHRYSNSSLNDNGDGGYSVLNDLQQLVSFEGSKIFNSSNNRFVFSMLLAIVLRFDACIDSLIENKLFPVEVLHILIIFYKAGLWKHNSSQIILSNIIGEFIELLPLTMTSQIVDYLSLVKDRKLLTKFLLSLDINEHYVDLDTESKRNALEMIQEEIDSNLYSITSLKLFVITLEYDNARKLIISISNEIPSTFTLKDISETVLICAILLNKMNLISTENIHLQNAALKIAIHVLSMSDQLTQSEKERLLSNVKQLRTELIFEENTTIDIFSLGVDQQSLQKLDLLSNLLHLLVLFDSGRSDLAIGEALRVKQIIPFSQQNLDQSIDWVEHNLLPSATLIGTVIVRFLSYYMDNNEKNKDTISNLFKFCARIRILSDDTNSKILSLQDRYTQLLKIL</sequence>
<dbReference type="PANTHER" id="PTHR11225">
    <property type="entry name" value="NUCLEAR PORE COMPLEX PROTEIN NUP93 NUCLEOPORIN NUP93 DEAD EYE PROTEIN"/>
    <property type="match status" value="1"/>
</dbReference>
<comment type="subcellular location">
    <subcellularLocation>
        <location evidence="1">Nucleus envelope</location>
    </subcellularLocation>
    <subcellularLocation>
        <location evidence="4">Nucleus</location>
        <location evidence="4">Nuclear pore complex</location>
    </subcellularLocation>
</comment>
<name>A0ABR2KLP1_9EUKA</name>